<dbReference type="EMBL" id="KE525231">
    <property type="protein sequence ID" value="KFB43098.1"/>
    <property type="molecule type" value="Genomic_DNA"/>
</dbReference>
<keyword evidence="3" id="KW-1185">Reference proteome</keyword>
<evidence type="ECO:0000313" key="3">
    <source>
        <dbReference type="Proteomes" id="UP000030765"/>
    </source>
</evidence>
<reference evidence="2" key="2">
    <citation type="submission" date="2020-05" db="UniProtKB">
        <authorList>
            <consortium name="EnsemblMetazoa"/>
        </authorList>
    </citation>
    <scope>IDENTIFICATION</scope>
</reference>
<dbReference type="VEuPathDB" id="VectorBase:ASIC010782"/>
<reference evidence="1 3" key="1">
    <citation type="journal article" date="2014" name="BMC Genomics">
        <title>Genome sequence of Anopheles sinensis provides insight into genetics basis of mosquito competence for malaria parasites.</title>
        <authorList>
            <person name="Zhou D."/>
            <person name="Zhang D."/>
            <person name="Ding G."/>
            <person name="Shi L."/>
            <person name="Hou Q."/>
            <person name="Ye Y."/>
            <person name="Xu Y."/>
            <person name="Zhou H."/>
            <person name="Xiong C."/>
            <person name="Li S."/>
            <person name="Yu J."/>
            <person name="Hong S."/>
            <person name="Yu X."/>
            <person name="Zou P."/>
            <person name="Chen C."/>
            <person name="Chang X."/>
            <person name="Wang W."/>
            <person name="Lv Y."/>
            <person name="Sun Y."/>
            <person name="Ma L."/>
            <person name="Shen B."/>
            <person name="Zhu C."/>
        </authorList>
    </citation>
    <scope>NUCLEOTIDE SEQUENCE [LARGE SCALE GENOMIC DNA]</scope>
</reference>
<evidence type="ECO:0000313" key="2">
    <source>
        <dbReference type="EnsemblMetazoa" id="ASIC010782-PA"/>
    </source>
</evidence>
<dbReference type="EnsemblMetazoa" id="ASIC010782-RA">
    <property type="protein sequence ID" value="ASIC010782-PA"/>
    <property type="gene ID" value="ASIC010782"/>
</dbReference>
<sequence length="117" mass="13176">MAISNRAVSGAEGQPLSDLHGVKMRPAVPFNFGKLKAIKPPVRSWRENVYIVVSLNVFIVVRDVEDLFNVSSLYEKKKRRAAPRRRRVTISVSKRSASRFPPDCAAMLNDLLLRGEI</sequence>
<dbReference type="EMBL" id="ATLV01018388">
    <property type="status" value="NOT_ANNOTATED_CDS"/>
    <property type="molecule type" value="Genomic_DNA"/>
</dbReference>
<proteinExistence type="predicted"/>
<evidence type="ECO:0000313" key="1">
    <source>
        <dbReference type="EMBL" id="KFB43098.1"/>
    </source>
</evidence>
<organism evidence="1">
    <name type="scientific">Anopheles sinensis</name>
    <name type="common">Mosquito</name>
    <dbReference type="NCBI Taxonomy" id="74873"/>
    <lineage>
        <taxon>Eukaryota</taxon>
        <taxon>Metazoa</taxon>
        <taxon>Ecdysozoa</taxon>
        <taxon>Arthropoda</taxon>
        <taxon>Hexapoda</taxon>
        <taxon>Insecta</taxon>
        <taxon>Pterygota</taxon>
        <taxon>Neoptera</taxon>
        <taxon>Endopterygota</taxon>
        <taxon>Diptera</taxon>
        <taxon>Nematocera</taxon>
        <taxon>Culicoidea</taxon>
        <taxon>Culicidae</taxon>
        <taxon>Anophelinae</taxon>
        <taxon>Anopheles</taxon>
    </lineage>
</organism>
<protein>
    <submittedName>
        <fullName evidence="1 2">Molybdenum cofactor biosynthesis protein MoaA</fullName>
    </submittedName>
</protein>
<dbReference type="AlphaFoldDB" id="A0A084VYQ4"/>
<dbReference type="Proteomes" id="UP000030765">
    <property type="component" value="Unassembled WGS sequence"/>
</dbReference>
<name>A0A084VYQ4_ANOSI</name>
<gene>
    <name evidence="1" type="ORF">ZHAS_00010782</name>
</gene>
<accession>A0A084VYQ4</accession>